<feature type="transmembrane region" description="Helical" evidence="7">
    <location>
        <begin position="241"/>
        <end position="267"/>
    </location>
</feature>
<feature type="transmembrane region" description="Helical" evidence="7">
    <location>
        <begin position="103"/>
        <end position="124"/>
    </location>
</feature>
<dbReference type="PROSITE" id="PS50928">
    <property type="entry name" value="ABC_TM1"/>
    <property type="match status" value="1"/>
</dbReference>
<dbReference type="GO" id="GO:0005886">
    <property type="term" value="C:plasma membrane"/>
    <property type="evidence" value="ECO:0007669"/>
    <property type="project" value="UniProtKB-SubCell"/>
</dbReference>
<evidence type="ECO:0000256" key="2">
    <source>
        <dbReference type="ARBA" id="ARBA00022448"/>
    </source>
</evidence>
<dbReference type="Pfam" id="PF19300">
    <property type="entry name" value="BPD_transp_1_N"/>
    <property type="match status" value="1"/>
</dbReference>
<dbReference type="AlphaFoldDB" id="A0A6B0YTX1"/>
<dbReference type="InterPro" id="IPR045621">
    <property type="entry name" value="BPD_transp_1_N"/>
</dbReference>
<dbReference type="EMBL" id="VXRG01000097">
    <property type="protein sequence ID" value="MXY94057.1"/>
    <property type="molecule type" value="Genomic_DNA"/>
</dbReference>
<evidence type="ECO:0000256" key="4">
    <source>
        <dbReference type="ARBA" id="ARBA00022692"/>
    </source>
</evidence>
<keyword evidence="2 7" id="KW-0813">Transport</keyword>
<evidence type="ECO:0000256" key="3">
    <source>
        <dbReference type="ARBA" id="ARBA00022475"/>
    </source>
</evidence>
<comment type="subcellular location">
    <subcellularLocation>
        <location evidence="1 7">Cell membrane</location>
        <topology evidence="1 7">Multi-pass membrane protein</topology>
    </subcellularLocation>
</comment>
<organism evidence="9">
    <name type="scientific">Caldilineaceae bacterium SB0664_bin_27</name>
    <dbReference type="NCBI Taxonomy" id="2605260"/>
    <lineage>
        <taxon>Bacteria</taxon>
        <taxon>Bacillati</taxon>
        <taxon>Chloroflexota</taxon>
        <taxon>Caldilineae</taxon>
        <taxon>Caldilineales</taxon>
        <taxon>Caldilineaceae</taxon>
    </lineage>
</organism>
<evidence type="ECO:0000256" key="6">
    <source>
        <dbReference type="ARBA" id="ARBA00023136"/>
    </source>
</evidence>
<evidence type="ECO:0000313" key="9">
    <source>
        <dbReference type="EMBL" id="MXY94057.1"/>
    </source>
</evidence>
<dbReference type="PANTHER" id="PTHR43163">
    <property type="entry name" value="DIPEPTIDE TRANSPORT SYSTEM PERMEASE PROTEIN DPPB-RELATED"/>
    <property type="match status" value="1"/>
</dbReference>
<feature type="transmembrane region" description="Helical" evidence="7">
    <location>
        <begin position="136"/>
        <end position="158"/>
    </location>
</feature>
<keyword evidence="3" id="KW-1003">Cell membrane</keyword>
<keyword evidence="5 7" id="KW-1133">Transmembrane helix</keyword>
<proteinExistence type="inferred from homology"/>
<comment type="caution">
    <text evidence="9">The sequence shown here is derived from an EMBL/GenBank/DDBJ whole genome shotgun (WGS) entry which is preliminary data.</text>
</comment>
<evidence type="ECO:0000259" key="8">
    <source>
        <dbReference type="PROSITE" id="PS50928"/>
    </source>
</evidence>
<dbReference type="InterPro" id="IPR000515">
    <property type="entry name" value="MetI-like"/>
</dbReference>
<dbReference type="Gene3D" id="1.10.3720.10">
    <property type="entry name" value="MetI-like"/>
    <property type="match status" value="1"/>
</dbReference>
<dbReference type="GO" id="GO:0071916">
    <property type="term" value="F:dipeptide transmembrane transporter activity"/>
    <property type="evidence" value="ECO:0007669"/>
    <property type="project" value="TreeGrafter"/>
</dbReference>
<protein>
    <submittedName>
        <fullName evidence="9">ABC transporter permease</fullName>
    </submittedName>
</protein>
<keyword evidence="4 7" id="KW-0812">Transmembrane</keyword>
<feature type="domain" description="ABC transmembrane type-1" evidence="8">
    <location>
        <begin position="97"/>
        <end position="310"/>
    </location>
</feature>
<keyword evidence="6 7" id="KW-0472">Membrane</keyword>
<evidence type="ECO:0000256" key="5">
    <source>
        <dbReference type="ARBA" id="ARBA00022989"/>
    </source>
</evidence>
<accession>A0A6B0YTX1</accession>
<dbReference type="CDD" id="cd06261">
    <property type="entry name" value="TM_PBP2"/>
    <property type="match status" value="1"/>
</dbReference>
<dbReference type="InterPro" id="IPR035906">
    <property type="entry name" value="MetI-like_sf"/>
</dbReference>
<evidence type="ECO:0000256" key="7">
    <source>
        <dbReference type="RuleBase" id="RU363032"/>
    </source>
</evidence>
<feature type="transmembrane region" description="Helical" evidence="7">
    <location>
        <begin position="287"/>
        <end position="313"/>
    </location>
</feature>
<reference evidence="9" key="1">
    <citation type="submission" date="2019-09" db="EMBL/GenBank/DDBJ databases">
        <title>Characterisation of the sponge microbiome using genome-centric metagenomics.</title>
        <authorList>
            <person name="Engelberts J.P."/>
            <person name="Robbins S.J."/>
            <person name="De Goeij J.M."/>
            <person name="Aranda M."/>
            <person name="Bell S.C."/>
            <person name="Webster N.S."/>
        </authorList>
    </citation>
    <scope>NUCLEOTIDE SEQUENCE</scope>
    <source>
        <strain evidence="9">SB0664_bin_27</strain>
    </source>
</reference>
<dbReference type="PANTHER" id="PTHR43163:SF6">
    <property type="entry name" value="DIPEPTIDE TRANSPORT SYSTEM PERMEASE PROTEIN DPPB-RELATED"/>
    <property type="match status" value="1"/>
</dbReference>
<dbReference type="SUPFAM" id="SSF161098">
    <property type="entry name" value="MetI-like"/>
    <property type="match status" value="1"/>
</dbReference>
<name>A0A6B0YTX1_9CHLR</name>
<sequence>MATYIANRLLLAIPLILGITLITFSFINAAPGDPVQAMIDPEEEMSAANLERLKEEMGLNKPVIVRYVIWLGQLAQGNFGYSYQTGEPVLRRIAVRLPATLELMGFALVASSVLGISLGVLAALKQYTIWDYVLTLFALFSISIPSFFLALLALYVFALKLEWFPTFGMRSVAFDAPPPLLDNLHHLVLPGVILSLDLTAGLTRYMRSGMLEILGQEYVTTARAKGLKETRVVIGHALRNALLPVITIVTLRLPILFGGTVIIETMFQWPGMGRMAIQAISKRDYPVLMGLTFVAAILVLFSNLIADILYAVADPRIRHE</sequence>
<feature type="transmembrane region" description="Helical" evidence="7">
    <location>
        <begin position="187"/>
        <end position="206"/>
    </location>
</feature>
<evidence type="ECO:0000256" key="1">
    <source>
        <dbReference type="ARBA" id="ARBA00004651"/>
    </source>
</evidence>
<comment type="similarity">
    <text evidence="7">Belongs to the binding-protein-dependent transport system permease family.</text>
</comment>
<dbReference type="Pfam" id="PF00528">
    <property type="entry name" value="BPD_transp_1"/>
    <property type="match status" value="1"/>
</dbReference>
<gene>
    <name evidence="9" type="ORF">F4Y42_11505</name>
</gene>